<dbReference type="Gene3D" id="3.10.20.30">
    <property type="match status" value="1"/>
</dbReference>
<reference evidence="4 5" key="1">
    <citation type="submission" date="2019-02" db="EMBL/GenBank/DDBJ databases">
        <title>Deep-cultivation of Planctomycetes and their phenomic and genomic characterization uncovers novel biology.</title>
        <authorList>
            <person name="Wiegand S."/>
            <person name="Jogler M."/>
            <person name="Boedeker C."/>
            <person name="Pinto D."/>
            <person name="Vollmers J."/>
            <person name="Rivas-Marin E."/>
            <person name="Kohn T."/>
            <person name="Peeters S.H."/>
            <person name="Heuer A."/>
            <person name="Rast P."/>
            <person name="Oberbeckmann S."/>
            <person name="Bunk B."/>
            <person name="Jeske O."/>
            <person name="Meyerdierks A."/>
            <person name="Storesund J.E."/>
            <person name="Kallscheuer N."/>
            <person name="Luecker S."/>
            <person name="Lage O.M."/>
            <person name="Pohl T."/>
            <person name="Merkel B.J."/>
            <person name="Hornburger P."/>
            <person name="Mueller R.-W."/>
            <person name="Bruemmer F."/>
            <person name="Labrenz M."/>
            <person name="Spormann A.M."/>
            <person name="Op Den Camp H."/>
            <person name="Overmann J."/>
            <person name="Amann R."/>
            <person name="Jetten M.S.M."/>
            <person name="Mascher T."/>
            <person name="Medema M.H."/>
            <person name="Devos D.P."/>
            <person name="Kaster A.-K."/>
            <person name="Ovreas L."/>
            <person name="Rohde M."/>
            <person name="Galperin M.Y."/>
            <person name="Jogler C."/>
        </authorList>
    </citation>
    <scope>NUCLEOTIDE SEQUENCE [LARGE SCALE GENOMIC DNA]</scope>
    <source>
        <strain evidence="4 5">Enr8</strain>
    </source>
</reference>
<protein>
    <recommendedName>
        <fullName evidence="3">Molybdopterin synthase sulfur carrier subunit</fullName>
    </recommendedName>
</protein>
<dbReference type="GO" id="GO:1990133">
    <property type="term" value="C:molybdopterin adenylyltransferase complex"/>
    <property type="evidence" value="ECO:0007669"/>
    <property type="project" value="TreeGrafter"/>
</dbReference>
<dbReference type="EMBL" id="SJPF01000007">
    <property type="protein sequence ID" value="TWT29708.1"/>
    <property type="molecule type" value="Genomic_DNA"/>
</dbReference>
<keyword evidence="5" id="KW-1185">Reference proteome</keyword>
<sequence length="81" mass="8738">MRVCVKLFAAVRDIAGDEKIELEVSENADVTEIRAAMIARWPKLEPYAPFLNFAVNQTYATAATRVAAADEIACIPPVSGG</sequence>
<comment type="caution">
    <text evidence="4">The sequence shown here is derived from an EMBL/GenBank/DDBJ whole genome shotgun (WGS) entry which is preliminary data.</text>
</comment>
<dbReference type="SUPFAM" id="SSF54285">
    <property type="entry name" value="MoaD/ThiS"/>
    <property type="match status" value="1"/>
</dbReference>
<dbReference type="PANTHER" id="PTHR33359">
    <property type="entry name" value="MOLYBDOPTERIN SYNTHASE SULFUR CARRIER SUBUNIT"/>
    <property type="match status" value="1"/>
</dbReference>
<dbReference type="Pfam" id="PF02597">
    <property type="entry name" value="ThiS"/>
    <property type="match status" value="1"/>
</dbReference>
<evidence type="ECO:0000256" key="1">
    <source>
        <dbReference type="ARBA" id="ARBA00022741"/>
    </source>
</evidence>
<dbReference type="CDD" id="cd00754">
    <property type="entry name" value="Ubl_MoaD"/>
    <property type="match status" value="1"/>
</dbReference>
<dbReference type="InterPro" id="IPR016155">
    <property type="entry name" value="Mopterin_synth/thiamin_S_b"/>
</dbReference>
<dbReference type="AlphaFoldDB" id="A0A5C5UUD3"/>
<dbReference type="Proteomes" id="UP000318878">
    <property type="component" value="Unassembled WGS sequence"/>
</dbReference>
<dbReference type="GO" id="GO:0000166">
    <property type="term" value="F:nucleotide binding"/>
    <property type="evidence" value="ECO:0007669"/>
    <property type="project" value="UniProtKB-KW"/>
</dbReference>
<dbReference type="UniPathway" id="UPA00344"/>
<gene>
    <name evidence="4" type="ORF">Enr8_48960</name>
</gene>
<organism evidence="4 5">
    <name type="scientific">Blastopirellula retiformator</name>
    <dbReference type="NCBI Taxonomy" id="2527970"/>
    <lineage>
        <taxon>Bacteria</taxon>
        <taxon>Pseudomonadati</taxon>
        <taxon>Planctomycetota</taxon>
        <taxon>Planctomycetia</taxon>
        <taxon>Pirellulales</taxon>
        <taxon>Pirellulaceae</taxon>
        <taxon>Blastopirellula</taxon>
    </lineage>
</organism>
<keyword evidence="1" id="KW-0547">Nucleotide-binding</keyword>
<evidence type="ECO:0000256" key="3">
    <source>
        <dbReference type="ARBA" id="ARBA00024247"/>
    </source>
</evidence>
<dbReference type="GO" id="GO:0006777">
    <property type="term" value="P:Mo-molybdopterin cofactor biosynthetic process"/>
    <property type="evidence" value="ECO:0007669"/>
    <property type="project" value="InterPro"/>
</dbReference>
<proteinExistence type="inferred from homology"/>
<evidence type="ECO:0000313" key="4">
    <source>
        <dbReference type="EMBL" id="TWT29708.1"/>
    </source>
</evidence>
<evidence type="ECO:0000313" key="5">
    <source>
        <dbReference type="Proteomes" id="UP000318878"/>
    </source>
</evidence>
<dbReference type="RefSeq" id="WP_186767847.1">
    <property type="nucleotide sequence ID" value="NZ_SJPF01000007.1"/>
</dbReference>
<accession>A0A5C5UUD3</accession>
<dbReference type="InterPro" id="IPR012675">
    <property type="entry name" value="Beta-grasp_dom_sf"/>
</dbReference>
<dbReference type="InterPro" id="IPR003749">
    <property type="entry name" value="ThiS/MoaD-like"/>
</dbReference>
<comment type="similarity">
    <text evidence="2">Belongs to the MoaD family.</text>
</comment>
<dbReference type="InterPro" id="IPR044672">
    <property type="entry name" value="MOCS2A"/>
</dbReference>
<dbReference type="PANTHER" id="PTHR33359:SF1">
    <property type="entry name" value="MOLYBDOPTERIN SYNTHASE SULFUR CARRIER SUBUNIT"/>
    <property type="match status" value="1"/>
</dbReference>
<name>A0A5C5UUD3_9BACT</name>
<evidence type="ECO:0000256" key="2">
    <source>
        <dbReference type="ARBA" id="ARBA00024200"/>
    </source>
</evidence>